<feature type="transmembrane region" description="Helical" evidence="1">
    <location>
        <begin position="125"/>
        <end position="151"/>
    </location>
</feature>
<organism evidence="2 3">
    <name type="scientific">Acinetobacter pittii</name>
    <name type="common">Acinetobacter genomosp. 3</name>
    <dbReference type="NCBI Taxonomy" id="48296"/>
    <lineage>
        <taxon>Bacteria</taxon>
        <taxon>Pseudomonadati</taxon>
        <taxon>Pseudomonadota</taxon>
        <taxon>Gammaproteobacteria</taxon>
        <taxon>Moraxellales</taxon>
        <taxon>Moraxellaceae</taxon>
        <taxon>Acinetobacter</taxon>
        <taxon>Acinetobacter calcoaceticus/baumannii complex</taxon>
    </lineage>
</organism>
<dbReference type="Proteomes" id="UP000515758">
    <property type="component" value="Chromosome"/>
</dbReference>
<sequence>MFKKILIEFKKDDVSIKFYKIGFLVFFIGVCFIFLAGSDLFLKMLYISLILIEAGFFIWFYKFFKNNFKFWYLRYLKSFWLFFNLATLWVANVYASLVVNASLGLPSSDFIYTVSFFTFICYMPASFFVAAIFGLFCSVVLVFGYLLSPVLNSILKKELSKRYFIFPIVGFLVTVSLVEWGQGKIMSFYFYKSPKYVRAIAYKADYQYIPEYLKEFPKVSKSMKIKLHENGVYSTLIETETGYDLKVDRIE</sequence>
<evidence type="ECO:0000313" key="3">
    <source>
        <dbReference type="Proteomes" id="UP000515758"/>
    </source>
</evidence>
<dbReference type="EMBL" id="AP021936">
    <property type="protein sequence ID" value="BBQ50061.1"/>
    <property type="molecule type" value="Genomic_DNA"/>
</dbReference>
<dbReference type="RefSeq" id="WP_182917570.1">
    <property type="nucleotide sequence ID" value="NZ_AP021936.1"/>
</dbReference>
<reference evidence="2 3" key="1">
    <citation type="submission" date="2019-12" db="EMBL/GenBank/DDBJ databases">
        <title>complete genome sequences of Acinetobacter pittii str. WP2-W18-ESBL-11 isolated from wastewater treatment plant effluent.</title>
        <authorList>
            <person name="Sekizuka T."/>
            <person name="Itokawa K."/>
            <person name="Yatsu K."/>
            <person name="Inamine Y."/>
            <person name="Kuroda M."/>
        </authorList>
    </citation>
    <scope>NUCLEOTIDE SEQUENCE [LARGE SCALE GENOMIC DNA]</scope>
    <source>
        <strain evidence="2 3">WP2-W18-ESBL-11</strain>
    </source>
</reference>
<keyword evidence="1" id="KW-1133">Transmembrane helix</keyword>
<protein>
    <submittedName>
        <fullName evidence="2">Uncharacterized protein</fullName>
    </submittedName>
</protein>
<keyword evidence="1" id="KW-0812">Transmembrane</keyword>
<proteinExistence type="predicted"/>
<name>A0A6S4UNZ7_ACIPI</name>
<feature type="transmembrane region" description="Helical" evidence="1">
    <location>
        <begin position="81"/>
        <end position="105"/>
    </location>
</feature>
<evidence type="ECO:0000256" key="1">
    <source>
        <dbReference type="SAM" id="Phobius"/>
    </source>
</evidence>
<feature type="transmembrane region" description="Helical" evidence="1">
    <location>
        <begin position="163"/>
        <end position="181"/>
    </location>
</feature>
<feature type="transmembrane region" description="Helical" evidence="1">
    <location>
        <begin position="44"/>
        <end position="61"/>
    </location>
</feature>
<dbReference type="AlphaFoldDB" id="A0A6S4UNZ7"/>
<keyword evidence="1" id="KW-0472">Membrane</keyword>
<feature type="transmembrane region" description="Helical" evidence="1">
    <location>
        <begin position="21"/>
        <end position="38"/>
    </location>
</feature>
<evidence type="ECO:0000313" key="2">
    <source>
        <dbReference type="EMBL" id="BBQ50061.1"/>
    </source>
</evidence>
<gene>
    <name evidence="2" type="ORF">WP2W18E11_30590</name>
</gene>
<accession>A0A6S4UNZ7</accession>